<dbReference type="InterPro" id="IPR001515">
    <property type="entry name" value="Ribosomal_eL32"/>
</dbReference>
<comment type="caution">
    <text evidence="5">The sequence shown here is derived from an EMBL/GenBank/DDBJ whole genome shotgun (WGS) entry which is preliminary data.</text>
</comment>
<evidence type="ECO:0000256" key="1">
    <source>
        <dbReference type="ARBA" id="ARBA00008431"/>
    </source>
</evidence>
<proteinExistence type="inferred from homology"/>
<dbReference type="SMART" id="SM01393">
    <property type="entry name" value="Ribosomal_L32e"/>
    <property type="match status" value="1"/>
</dbReference>
<gene>
    <name evidence="5" type="ORF">CL943_01605</name>
</gene>
<dbReference type="PANTHER" id="PTHR23413:SF1">
    <property type="entry name" value="RIBOSOMAL PROTEIN L32"/>
    <property type="match status" value="1"/>
</dbReference>
<evidence type="ECO:0000256" key="3">
    <source>
        <dbReference type="ARBA" id="ARBA00023274"/>
    </source>
</evidence>
<accession>A0A2D6M0P1</accession>
<evidence type="ECO:0000313" key="6">
    <source>
        <dbReference type="Proteomes" id="UP000226592"/>
    </source>
</evidence>
<evidence type="ECO:0000256" key="2">
    <source>
        <dbReference type="ARBA" id="ARBA00022980"/>
    </source>
</evidence>
<dbReference type="Pfam" id="PF01655">
    <property type="entry name" value="Ribosomal_L32e"/>
    <property type="match status" value="1"/>
</dbReference>
<feature type="compositionally biased region" description="Basic residues" evidence="4">
    <location>
        <begin position="61"/>
        <end position="75"/>
    </location>
</feature>
<protein>
    <recommendedName>
        <fullName evidence="7">50S ribosomal protein L32e</fullName>
    </recommendedName>
</protein>
<evidence type="ECO:0008006" key="7">
    <source>
        <dbReference type="Google" id="ProtNLM"/>
    </source>
</evidence>
<dbReference type="AlphaFoldDB" id="A0A2D6M0P1"/>
<dbReference type="GO" id="GO:0006412">
    <property type="term" value="P:translation"/>
    <property type="evidence" value="ECO:0007669"/>
    <property type="project" value="InterPro"/>
</dbReference>
<dbReference type="GO" id="GO:0022625">
    <property type="term" value="C:cytosolic large ribosomal subunit"/>
    <property type="evidence" value="ECO:0007669"/>
    <property type="project" value="TreeGrafter"/>
</dbReference>
<evidence type="ECO:0000256" key="4">
    <source>
        <dbReference type="SAM" id="MobiDB-lite"/>
    </source>
</evidence>
<dbReference type="EMBL" id="NZBU01000005">
    <property type="protein sequence ID" value="MAG21988.1"/>
    <property type="molecule type" value="Genomic_DNA"/>
</dbReference>
<feature type="region of interest" description="Disordered" evidence="4">
    <location>
        <begin position="1"/>
        <end position="75"/>
    </location>
</feature>
<sequence>MAEIKKNETEKKVAKKPVNKEKEVKKTVEPVKTKKEVKAPTTEKKDKVKETKDKKTEKKPVKAKAKKEKKVSTKKSKSKEVKAIAEKIKGKKKVMFRGRFGNRSIRRISNKKWQRWRKPRGIDIYFKQEDGLYPKTGYKTAKDIRGVHPSGYNAILVNNEAELERVASIENAAVMLAKTLGKRKRNILVEKADKLGLTVLNG</sequence>
<keyword evidence="3" id="KW-0687">Ribonucleoprotein</keyword>
<evidence type="ECO:0000313" key="5">
    <source>
        <dbReference type="EMBL" id="MAG21988.1"/>
    </source>
</evidence>
<dbReference type="PANTHER" id="PTHR23413">
    <property type="entry name" value="60S RIBOSOMAL PROTEIN L32 AND DNA-DIRECTED RNA POLYMERASE II, SUBUNIT N"/>
    <property type="match status" value="1"/>
</dbReference>
<organism evidence="5 6">
    <name type="scientific">Candidatus Iainarchaeum sp</name>
    <dbReference type="NCBI Taxonomy" id="3101447"/>
    <lineage>
        <taxon>Archaea</taxon>
        <taxon>Candidatus Iainarchaeota</taxon>
        <taxon>Candidatus Iainarchaeia</taxon>
        <taxon>Candidatus Iainarchaeales</taxon>
        <taxon>Candidatus Iainarchaeaceae</taxon>
        <taxon>Candidatus Iainarchaeum</taxon>
    </lineage>
</organism>
<reference evidence="6" key="1">
    <citation type="submission" date="2017-09" db="EMBL/GenBank/DDBJ databases">
        <title>The Reconstruction of 2,631 Draft Metagenome-Assembled Genomes from the Global Oceans.</title>
        <authorList>
            <person name="Tully B.J."/>
            <person name="Graham E.D."/>
            <person name="Heidelberg J.F."/>
        </authorList>
    </citation>
    <scope>NUCLEOTIDE SEQUENCE [LARGE SCALE GENOMIC DNA]</scope>
</reference>
<dbReference type="SUPFAM" id="SSF52042">
    <property type="entry name" value="Ribosomal protein L32e"/>
    <property type="match status" value="1"/>
</dbReference>
<dbReference type="Proteomes" id="UP000226592">
    <property type="component" value="Unassembled WGS sequence"/>
</dbReference>
<dbReference type="GO" id="GO:0003735">
    <property type="term" value="F:structural constituent of ribosome"/>
    <property type="evidence" value="ECO:0007669"/>
    <property type="project" value="InterPro"/>
</dbReference>
<dbReference type="InterPro" id="IPR036351">
    <property type="entry name" value="Ribosomal_eL32_sf"/>
</dbReference>
<name>A0A2D6M0P1_9ARCH</name>
<feature type="compositionally biased region" description="Basic and acidic residues" evidence="4">
    <location>
        <begin position="1"/>
        <end position="60"/>
    </location>
</feature>
<comment type="similarity">
    <text evidence="1">Belongs to the eukaryotic ribosomal protein eL32 family.</text>
</comment>
<keyword evidence="2" id="KW-0689">Ribosomal protein</keyword>